<keyword evidence="2" id="KW-1133">Transmembrane helix</keyword>
<feature type="transmembrane region" description="Helical" evidence="2">
    <location>
        <begin position="116"/>
        <end position="138"/>
    </location>
</feature>
<dbReference type="AlphaFoldDB" id="A0AAE1GEH6"/>
<gene>
    <name evidence="3" type="ORF">Pcinc_004454</name>
</gene>
<accession>A0AAE1GEH6</accession>
<protein>
    <submittedName>
        <fullName evidence="3">Uncharacterized protein</fullName>
    </submittedName>
</protein>
<comment type="caution">
    <text evidence="3">The sequence shown here is derived from an EMBL/GenBank/DDBJ whole genome shotgun (WGS) entry which is preliminary data.</text>
</comment>
<evidence type="ECO:0000313" key="4">
    <source>
        <dbReference type="Proteomes" id="UP001286313"/>
    </source>
</evidence>
<evidence type="ECO:0000313" key="3">
    <source>
        <dbReference type="EMBL" id="KAK3891658.1"/>
    </source>
</evidence>
<keyword evidence="2" id="KW-0812">Transmembrane</keyword>
<keyword evidence="4" id="KW-1185">Reference proteome</keyword>
<keyword evidence="2" id="KW-0472">Membrane</keyword>
<proteinExistence type="predicted"/>
<dbReference type="EMBL" id="JAWQEG010000319">
    <property type="protein sequence ID" value="KAK3891658.1"/>
    <property type="molecule type" value="Genomic_DNA"/>
</dbReference>
<evidence type="ECO:0000256" key="2">
    <source>
        <dbReference type="SAM" id="Phobius"/>
    </source>
</evidence>
<name>A0AAE1GEH6_PETCI</name>
<evidence type="ECO:0000256" key="1">
    <source>
        <dbReference type="SAM" id="MobiDB-lite"/>
    </source>
</evidence>
<reference evidence="3" key="1">
    <citation type="submission" date="2023-10" db="EMBL/GenBank/DDBJ databases">
        <title>Genome assemblies of two species of porcelain crab, Petrolisthes cinctipes and Petrolisthes manimaculis (Anomura: Porcellanidae).</title>
        <authorList>
            <person name="Angst P."/>
        </authorList>
    </citation>
    <scope>NUCLEOTIDE SEQUENCE</scope>
    <source>
        <strain evidence="3">PB745_01</strain>
        <tissue evidence="3">Gill</tissue>
    </source>
</reference>
<dbReference type="Proteomes" id="UP001286313">
    <property type="component" value="Unassembled WGS sequence"/>
</dbReference>
<sequence>MRHIRREPPTYIWRTNTSNVPDLLLPTSMLQEKSDMGDDCGGGGGDSGGCDSGGGGGGCDSGGWFSSSTSNDCDGGGDYSAGDFSEDGGEHIGRVGGGGRAVRSNKASSGGSCSTGTLYCVAGIIVIAVLIFIIIWAVR</sequence>
<organism evidence="3 4">
    <name type="scientific">Petrolisthes cinctipes</name>
    <name type="common">Flat porcelain crab</name>
    <dbReference type="NCBI Taxonomy" id="88211"/>
    <lineage>
        <taxon>Eukaryota</taxon>
        <taxon>Metazoa</taxon>
        <taxon>Ecdysozoa</taxon>
        <taxon>Arthropoda</taxon>
        <taxon>Crustacea</taxon>
        <taxon>Multicrustacea</taxon>
        <taxon>Malacostraca</taxon>
        <taxon>Eumalacostraca</taxon>
        <taxon>Eucarida</taxon>
        <taxon>Decapoda</taxon>
        <taxon>Pleocyemata</taxon>
        <taxon>Anomura</taxon>
        <taxon>Galatheoidea</taxon>
        <taxon>Porcellanidae</taxon>
        <taxon>Petrolisthes</taxon>
    </lineage>
</organism>
<feature type="region of interest" description="Disordered" evidence="1">
    <location>
        <begin position="76"/>
        <end position="100"/>
    </location>
</feature>